<organism evidence="2 3">
    <name type="scientific">Achromobacter deleyi</name>
    <dbReference type="NCBI Taxonomy" id="1353891"/>
    <lineage>
        <taxon>Bacteria</taxon>
        <taxon>Pseudomonadati</taxon>
        <taxon>Pseudomonadota</taxon>
        <taxon>Betaproteobacteria</taxon>
        <taxon>Burkholderiales</taxon>
        <taxon>Alcaligenaceae</taxon>
        <taxon>Achromobacter</taxon>
    </lineage>
</organism>
<name>A0A6S7AFY5_9BURK</name>
<keyword evidence="1" id="KW-0812">Transmembrane</keyword>
<dbReference type="AlphaFoldDB" id="A0A6S7AFY5"/>
<reference evidence="2 3" key="1">
    <citation type="submission" date="2020-04" db="EMBL/GenBank/DDBJ databases">
        <authorList>
            <person name="De Canck E."/>
        </authorList>
    </citation>
    <scope>NUCLEOTIDE SEQUENCE [LARGE SCALE GENOMIC DNA]</scope>
    <source>
        <strain evidence="2 3">LMG 3458</strain>
    </source>
</reference>
<feature type="transmembrane region" description="Helical" evidence="1">
    <location>
        <begin position="6"/>
        <end position="25"/>
    </location>
</feature>
<sequence length="114" mass="12126">MSAASVFVLCSFLTLAVLMVIGKAVNSAARAPQMNGARVAFWTLLIAMIAIPVGLLGYFELFQPSADLELAYARGGLAGEISSGILPAVIVAGILSFWFSRRHGKKRRKTVASQ</sequence>
<gene>
    <name evidence="2" type="ORF">LMG3458_03679</name>
</gene>
<feature type="transmembrane region" description="Helical" evidence="1">
    <location>
        <begin position="81"/>
        <end position="99"/>
    </location>
</feature>
<evidence type="ECO:0000256" key="1">
    <source>
        <dbReference type="SAM" id="Phobius"/>
    </source>
</evidence>
<dbReference type="EMBL" id="CADIJO010000012">
    <property type="protein sequence ID" value="CAB3717711.1"/>
    <property type="molecule type" value="Genomic_DNA"/>
</dbReference>
<accession>A0A6S7AFY5</accession>
<dbReference type="RefSeq" id="WP_175192014.1">
    <property type="nucleotide sequence ID" value="NZ_CADIJO010000012.1"/>
</dbReference>
<protein>
    <submittedName>
        <fullName evidence="2">Uncharacterized protein</fullName>
    </submittedName>
</protein>
<evidence type="ECO:0000313" key="2">
    <source>
        <dbReference type="EMBL" id="CAB3717711.1"/>
    </source>
</evidence>
<feature type="transmembrane region" description="Helical" evidence="1">
    <location>
        <begin position="37"/>
        <end position="61"/>
    </location>
</feature>
<proteinExistence type="predicted"/>
<keyword evidence="1" id="KW-0472">Membrane</keyword>
<keyword evidence="1" id="KW-1133">Transmembrane helix</keyword>
<dbReference type="Proteomes" id="UP000494111">
    <property type="component" value="Unassembled WGS sequence"/>
</dbReference>
<evidence type="ECO:0000313" key="3">
    <source>
        <dbReference type="Proteomes" id="UP000494111"/>
    </source>
</evidence>